<dbReference type="PROSITE" id="PS51063">
    <property type="entry name" value="HTH_CRP_2"/>
    <property type="match status" value="1"/>
</dbReference>
<organism evidence="6 7">
    <name type="scientific">Treponema primitia (strain ATCC BAA-887 / DSM 12427 / ZAS-2)</name>
    <dbReference type="NCBI Taxonomy" id="545694"/>
    <lineage>
        <taxon>Bacteria</taxon>
        <taxon>Pseudomonadati</taxon>
        <taxon>Spirochaetota</taxon>
        <taxon>Spirochaetia</taxon>
        <taxon>Spirochaetales</taxon>
        <taxon>Treponemataceae</taxon>
        <taxon>Treponema</taxon>
    </lineage>
</organism>
<name>F5YMW7_TREPZ</name>
<evidence type="ECO:0000313" key="7">
    <source>
        <dbReference type="Proteomes" id="UP000009223"/>
    </source>
</evidence>
<evidence type="ECO:0000259" key="4">
    <source>
        <dbReference type="PROSITE" id="PS50042"/>
    </source>
</evidence>
<evidence type="ECO:0000259" key="5">
    <source>
        <dbReference type="PROSITE" id="PS51063"/>
    </source>
</evidence>
<dbReference type="eggNOG" id="COG0664">
    <property type="taxonomic scope" value="Bacteria"/>
</dbReference>
<dbReference type="SUPFAM" id="SSF46785">
    <property type="entry name" value="Winged helix' DNA-binding domain"/>
    <property type="match status" value="1"/>
</dbReference>
<dbReference type="InterPro" id="IPR000595">
    <property type="entry name" value="cNMP-bd_dom"/>
</dbReference>
<dbReference type="InterPro" id="IPR036390">
    <property type="entry name" value="WH_DNA-bd_sf"/>
</dbReference>
<sequence>MTTEAIVKKITLLSCASRKTIDKLISNSSVRVFKKGDYLFFDRDEVADVYSIIEGVAALYKLNSAGEKRGIFIYGEGAFLNELILDNKPASINCEALTRVKILCIEKTAFVSICEQDFKLTKAIMDSMALKIRRLYHQIKNTSNSIRLDKRIAARLWKLSRDYGVPRAEGIEINFDLTVTYLAELLGSQRETTSRQLKILTGAGLIIRRKNRFIIPSREKLMDYFHKA</sequence>
<dbReference type="SMART" id="SM00419">
    <property type="entry name" value="HTH_CRP"/>
    <property type="match status" value="1"/>
</dbReference>
<keyword evidence="2" id="KW-0238">DNA-binding</keyword>
<dbReference type="STRING" id="545694.TREPR_1700"/>
<dbReference type="Pfam" id="PF00027">
    <property type="entry name" value="cNMP_binding"/>
    <property type="match status" value="1"/>
</dbReference>
<dbReference type="EMBL" id="CP001843">
    <property type="protein sequence ID" value="AEF85339.1"/>
    <property type="molecule type" value="Genomic_DNA"/>
</dbReference>
<feature type="domain" description="Cyclic nucleotide-binding" evidence="4">
    <location>
        <begin position="12"/>
        <end position="113"/>
    </location>
</feature>
<evidence type="ECO:0000256" key="3">
    <source>
        <dbReference type="ARBA" id="ARBA00023163"/>
    </source>
</evidence>
<dbReference type="PROSITE" id="PS50042">
    <property type="entry name" value="CNMP_BINDING_3"/>
    <property type="match status" value="1"/>
</dbReference>
<dbReference type="AlphaFoldDB" id="F5YMW7"/>
<evidence type="ECO:0000256" key="2">
    <source>
        <dbReference type="ARBA" id="ARBA00023125"/>
    </source>
</evidence>
<dbReference type="Proteomes" id="UP000009223">
    <property type="component" value="Chromosome"/>
</dbReference>
<dbReference type="KEGG" id="tpi:TREPR_1700"/>
<dbReference type="Pfam" id="PF13545">
    <property type="entry name" value="HTH_Crp_2"/>
    <property type="match status" value="1"/>
</dbReference>
<dbReference type="RefSeq" id="WP_015708424.1">
    <property type="nucleotide sequence ID" value="NC_015578.1"/>
</dbReference>
<evidence type="ECO:0000313" key="6">
    <source>
        <dbReference type="EMBL" id="AEF85339.1"/>
    </source>
</evidence>
<proteinExistence type="predicted"/>
<protein>
    <submittedName>
        <fullName evidence="6">Transcriptional regulator, Crp/Fnr family</fullName>
    </submittedName>
</protein>
<reference evidence="6 7" key="2">
    <citation type="journal article" date="2011" name="ISME J.">
        <title>RNA-seq reveals cooperative metabolic interactions between two termite-gut spirochete species in co-culture.</title>
        <authorList>
            <person name="Rosenthal A.Z."/>
            <person name="Matson E.G."/>
            <person name="Eldar A."/>
            <person name="Leadbetter J.R."/>
        </authorList>
    </citation>
    <scope>NUCLEOTIDE SEQUENCE [LARGE SCALE GENOMIC DNA]</scope>
    <source>
        <strain evidence="7">ATCC BAA-887 / DSM 12427 / ZAS-2</strain>
    </source>
</reference>
<gene>
    <name evidence="6" type="ordered locus">TREPR_1700</name>
</gene>
<dbReference type="Gene3D" id="1.10.10.10">
    <property type="entry name" value="Winged helix-like DNA-binding domain superfamily/Winged helix DNA-binding domain"/>
    <property type="match status" value="1"/>
</dbReference>
<dbReference type="GO" id="GO:0006355">
    <property type="term" value="P:regulation of DNA-templated transcription"/>
    <property type="evidence" value="ECO:0007669"/>
    <property type="project" value="InterPro"/>
</dbReference>
<accession>F5YMW7</accession>
<keyword evidence="7" id="KW-1185">Reference proteome</keyword>
<dbReference type="InterPro" id="IPR018490">
    <property type="entry name" value="cNMP-bd_dom_sf"/>
</dbReference>
<dbReference type="GO" id="GO:0003677">
    <property type="term" value="F:DNA binding"/>
    <property type="evidence" value="ECO:0007669"/>
    <property type="project" value="UniProtKB-KW"/>
</dbReference>
<evidence type="ECO:0000256" key="1">
    <source>
        <dbReference type="ARBA" id="ARBA00023015"/>
    </source>
</evidence>
<dbReference type="CDD" id="cd00038">
    <property type="entry name" value="CAP_ED"/>
    <property type="match status" value="1"/>
</dbReference>
<dbReference type="OrthoDB" id="9798104at2"/>
<dbReference type="Gene3D" id="2.60.120.10">
    <property type="entry name" value="Jelly Rolls"/>
    <property type="match status" value="1"/>
</dbReference>
<dbReference type="InterPro" id="IPR036388">
    <property type="entry name" value="WH-like_DNA-bd_sf"/>
</dbReference>
<dbReference type="SMART" id="SM00100">
    <property type="entry name" value="cNMP"/>
    <property type="match status" value="1"/>
</dbReference>
<dbReference type="InterPro" id="IPR012318">
    <property type="entry name" value="HTH_CRP"/>
</dbReference>
<dbReference type="SUPFAM" id="SSF51206">
    <property type="entry name" value="cAMP-binding domain-like"/>
    <property type="match status" value="1"/>
</dbReference>
<dbReference type="InterPro" id="IPR014710">
    <property type="entry name" value="RmlC-like_jellyroll"/>
</dbReference>
<keyword evidence="3" id="KW-0804">Transcription</keyword>
<dbReference type="HOGENOM" id="CLU_075053_3_6_12"/>
<reference evidence="7" key="1">
    <citation type="submission" date="2009-12" db="EMBL/GenBank/DDBJ databases">
        <title>Complete sequence of Treponema primitia strain ZAS-2.</title>
        <authorList>
            <person name="Tetu S.G."/>
            <person name="Matson E."/>
            <person name="Ren Q."/>
            <person name="Seshadri R."/>
            <person name="Elbourne L."/>
            <person name="Hassan K.A."/>
            <person name="Durkin A."/>
            <person name="Radune D."/>
            <person name="Mohamoud Y."/>
            <person name="Shay R."/>
            <person name="Jin S."/>
            <person name="Zhang X."/>
            <person name="Lucey K."/>
            <person name="Ballor N.R."/>
            <person name="Ottesen E."/>
            <person name="Rosenthal R."/>
            <person name="Allen A."/>
            <person name="Leadbetter J.R."/>
            <person name="Paulsen I.T."/>
        </authorList>
    </citation>
    <scope>NUCLEOTIDE SEQUENCE [LARGE SCALE GENOMIC DNA]</scope>
    <source>
        <strain evidence="7">ATCC BAA-887 / DSM 12427 / ZAS-2</strain>
    </source>
</reference>
<feature type="domain" description="HTH crp-type" evidence="5">
    <location>
        <begin position="146"/>
        <end position="219"/>
    </location>
</feature>
<keyword evidence="1" id="KW-0805">Transcription regulation</keyword>